<gene>
    <name evidence="6" type="ORF">G7Z17_g1081</name>
</gene>
<comment type="caution">
    <text evidence="6">The sequence shown here is derived from an EMBL/GenBank/DDBJ whole genome shotgun (WGS) entry which is preliminary data.</text>
</comment>
<dbReference type="Gene3D" id="4.10.240.10">
    <property type="entry name" value="Zn(2)-C6 fungal-type DNA-binding domain"/>
    <property type="match status" value="1"/>
</dbReference>
<evidence type="ECO:0000313" key="6">
    <source>
        <dbReference type="EMBL" id="KAF7556916.1"/>
    </source>
</evidence>
<dbReference type="CDD" id="cd00067">
    <property type="entry name" value="GAL4"/>
    <property type="match status" value="1"/>
</dbReference>
<proteinExistence type="predicted"/>
<dbReference type="InterPro" id="IPR001138">
    <property type="entry name" value="Zn2Cys6_DnaBD"/>
</dbReference>
<organism evidence="6 7">
    <name type="scientific">Cylindrodendrum hubeiense</name>
    <dbReference type="NCBI Taxonomy" id="595255"/>
    <lineage>
        <taxon>Eukaryota</taxon>
        <taxon>Fungi</taxon>
        <taxon>Dikarya</taxon>
        <taxon>Ascomycota</taxon>
        <taxon>Pezizomycotina</taxon>
        <taxon>Sordariomycetes</taxon>
        <taxon>Hypocreomycetidae</taxon>
        <taxon>Hypocreales</taxon>
        <taxon>Nectriaceae</taxon>
        <taxon>Cylindrodendrum</taxon>
    </lineage>
</organism>
<name>A0A9P5LKF6_9HYPO</name>
<evidence type="ECO:0000256" key="1">
    <source>
        <dbReference type="ARBA" id="ARBA00023015"/>
    </source>
</evidence>
<dbReference type="EMBL" id="JAANBB010000008">
    <property type="protein sequence ID" value="KAF7556916.1"/>
    <property type="molecule type" value="Genomic_DNA"/>
</dbReference>
<reference evidence="6" key="1">
    <citation type="submission" date="2020-03" db="EMBL/GenBank/DDBJ databases">
        <title>Draft Genome Sequence of Cylindrodendrum hubeiense.</title>
        <authorList>
            <person name="Buettner E."/>
            <person name="Kellner H."/>
        </authorList>
    </citation>
    <scope>NUCLEOTIDE SEQUENCE</scope>
    <source>
        <strain evidence="6">IHI 201604</strain>
    </source>
</reference>
<evidence type="ECO:0000256" key="2">
    <source>
        <dbReference type="ARBA" id="ARBA00023125"/>
    </source>
</evidence>
<dbReference type="Proteomes" id="UP000722485">
    <property type="component" value="Unassembled WGS sequence"/>
</dbReference>
<feature type="domain" description="Zn(2)-C6 fungal-type" evidence="5">
    <location>
        <begin position="11"/>
        <end position="39"/>
    </location>
</feature>
<dbReference type="SUPFAM" id="SSF57701">
    <property type="entry name" value="Zn2/Cys6 DNA-binding domain"/>
    <property type="match status" value="1"/>
</dbReference>
<dbReference type="PANTHER" id="PTHR31069:SF32">
    <property type="entry name" value="ARGININE METABOLISM REGULATION PROTEIN II"/>
    <property type="match status" value="1"/>
</dbReference>
<keyword evidence="2" id="KW-0238">DNA-binding</keyword>
<keyword evidence="3" id="KW-0804">Transcription</keyword>
<evidence type="ECO:0000259" key="5">
    <source>
        <dbReference type="PROSITE" id="PS50048"/>
    </source>
</evidence>
<accession>A0A9P5LKF6</accession>
<keyword evidence="4" id="KW-0539">Nucleus</keyword>
<dbReference type="GO" id="GO:0008270">
    <property type="term" value="F:zinc ion binding"/>
    <property type="evidence" value="ECO:0007669"/>
    <property type="project" value="InterPro"/>
</dbReference>
<dbReference type="AlphaFoldDB" id="A0A9P5LKF6"/>
<protein>
    <recommendedName>
        <fullName evidence="5">Zn(2)-C6 fungal-type domain-containing protein</fullName>
    </recommendedName>
</protein>
<keyword evidence="7" id="KW-1185">Reference proteome</keyword>
<dbReference type="GO" id="GO:0000981">
    <property type="term" value="F:DNA-binding transcription factor activity, RNA polymerase II-specific"/>
    <property type="evidence" value="ECO:0007669"/>
    <property type="project" value="InterPro"/>
</dbReference>
<dbReference type="SMART" id="SM00066">
    <property type="entry name" value="GAL4"/>
    <property type="match status" value="1"/>
</dbReference>
<dbReference type="InterPro" id="IPR050675">
    <property type="entry name" value="OAF3"/>
</dbReference>
<evidence type="ECO:0000256" key="4">
    <source>
        <dbReference type="ARBA" id="ARBA00023242"/>
    </source>
</evidence>
<keyword evidence="1" id="KW-0805">Transcription regulation</keyword>
<dbReference type="PROSITE" id="PS50048">
    <property type="entry name" value="ZN2_CY6_FUNGAL_2"/>
    <property type="match status" value="1"/>
</dbReference>
<dbReference type="OrthoDB" id="5089701at2759"/>
<dbReference type="InterPro" id="IPR036864">
    <property type="entry name" value="Zn2-C6_fun-type_DNA-bd_sf"/>
</dbReference>
<sequence length="168" mass="17904">MATRFCKSYGGCSTCKGRKVKCDQARPACGDCTRLGLPCGGYANNLLWIEYDPSGGEGSGVSKVAQDIGTSRRVFLSERERIAMSETMIHSLAPYSIQQVLDELHAASEHTQTPYTTTVKGPFGLFQTTSSGSSAVSPTESDPVQDVDDLLSEIQSSNHGGLVMSETG</sequence>
<dbReference type="GO" id="GO:0003677">
    <property type="term" value="F:DNA binding"/>
    <property type="evidence" value="ECO:0007669"/>
    <property type="project" value="UniProtKB-KW"/>
</dbReference>
<dbReference type="PROSITE" id="PS00463">
    <property type="entry name" value="ZN2_CY6_FUNGAL_1"/>
    <property type="match status" value="1"/>
</dbReference>
<evidence type="ECO:0000256" key="3">
    <source>
        <dbReference type="ARBA" id="ARBA00023163"/>
    </source>
</evidence>
<dbReference type="Pfam" id="PF00172">
    <property type="entry name" value="Zn_clus"/>
    <property type="match status" value="1"/>
</dbReference>
<dbReference type="PANTHER" id="PTHR31069">
    <property type="entry name" value="OLEATE-ACTIVATED TRANSCRIPTION FACTOR 1-RELATED"/>
    <property type="match status" value="1"/>
</dbReference>
<evidence type="ECO:0000313" key="7">
    <source>
        <dbReference type="Proteomes" id="UP000722485"/>
    </source>
</evidence>